<dbReference type="EMBL" id="JARKIF010000020">
    <property type="protein sequence ID" value="KAJ7617734.1"/>
    <property type="molecule type" value="Genomic_DNA"/>
</dbReference>
<accession>A0AAD7FFQ9</accession>
<gene>
    <name evidence="2" type="ORF">FB45DRAFT_872200</name>
</gene>
<organism evidence="2 3">
    <name type="scientific">Roridomyces roridus</name>
    <dbReference type="NCBI Taxonomy" id="1738132"/>
    <lineage>
        <taxon>Eukaryota</taxon>
        <taxon>Fungi</taxon>
        <taxon>Dikarya</taxon>
        <taxon>Basidiomycota</taxon>
        <taxon>Agaricomycotina</taxon>
        <taxon>Agaricomycetes</taxon>
        <taxon>Agaricomycetidae</taxon>
        <taxon>Agaricales</taxon>
        <taxon>Marasmiineae</taxon>
        <taxon>Mycenaceae</taxon>
        <taxon>Roridomyces</taxon>
    </lineage>
</organism>
<dbReference type="Proteomes" id="UP001221142">
    <property type="component" value="Unassembled WGS sequence"/>
</dbReference>
<name>A0AAD7FFQ9_9AGAR</name>
<reference evidence="2" key="1">
    <citation type="submission" date="2023-03" db="EMBL/GenBank/DDBJ databases">
        <title>Massive genome expansion in bonnet fungi (Mycena s.s.) driven by repeated elements and novel gene families across ecological guilds.</title>
        <authorList>
            <consortium name="Lawrence Berkeley National Laboratory"/>
            <person name="Harder C.B."/>
            <person name="Miyauchi S."/>
            <person name="Viragh M."/>
            <person name="Kuo A."/>
            <person name="Thoen E."/>
            <person name="Andreopoulos B."/>
            <person name="Lu D."/>
            <person name="Skrede I."/>
            <person name="Drula E."/>
            <person name="Henrissat B."/>
            <person name="Morin E."/>
            <person name="Kohler A."/>
            <person name="Barry K."/>
            <person name="LaButti K."/>
            <person name="Morin E."/>
            <person name="Salamov A."/>
            <person name="Lipzen A."/>
            <person name="Mereny Z."/>
            <person name="Hegedus B."/>
            <person name="Baldrian P."/>
            <person name="Stursova M."/>
            <person name="Weitz H."/>
            <person name="Taylor A."/>
            <person name="Grigoriev I.V."/>
            <person name="Nagy L.G."/>
            <person name="Martin F."/>
            <person name="Kauserud H."/>
        </authorList>
    </citation>
    <scope>NUCLEOTIDE SEQUENCE</scope>
    <source>
        <strain evidence="2">9284</strain>
    </source>
</reference>
<protein>
    <submittedName>
        <fullName evidence="2">Uncharacterized protein</fullName>
    </submittedName>
</protein>
<dbReference type="AlphaFoldDB" id="A0AAD7FFQ9"/>
<evidence type="ECO:0000313" key="3">
    <source>
        <dbReference type="Proteomes" id="UP001221142"/>
    </source>
</evidence>
<proteinExistence type="predicted"/>
<feature type="region of interest" description="Disordered" evidence="1">
    <location>
        <begin position="217"/>
        <end position="249"/>
    </location>
</feature>
<evidence type="ECO:0000256" key="1">
    <source>
        <dbReference type="SAM" id="MobiDB-lite"/>
    </source>
</evidence>
<keyword evidence="3" id="KW-1185">Reference proteome</keyword>
<feature type="compositionally biased region" description="Basic and acidic residues" evidence="1">
    <location>
        <begin position="217"/>
        <end position="242"/>
    </location>
</feature>
<evidence type="ECO:0000313" key="2">
    <source>
        <dbReference type="EMBL" id="KAJ7617734.1"/>
    </source>
</evidence>
<comment type="caution">
    <text evidence="2">The sequence shown here is derived from an EMBL/GenBank/DDBJ whole genome shotgun (WGS) entry which is preliminary data.</text>
</comment>
<sequence length="262" mass="29756">MCQHFVRCSAYVDESTLQDLHNLSPPTLAFKVVSYITCQSLWGSTEVGWWLGSFSRLTIALRPGDQRFRKLNLPLLFHPQTNICGCPSVLFDLQTQTKRRTRLAESSPEACKYLLPVVERGLLDIYDSFGVEIPGGGAGASTVLPWFMMEFVGDNHRTKRLQALLRLGMQGKLAQFGIKDGTSEEKERRENEYLPKCDTQQKGGQLESVIGERRMASSIGREDSAQSIEQIHETRSNRKIEKSANASESARQLWRQWMPFLR</sequence>